<name>A0AA41PVK5_9ACTN</name>
<dbReference type="RefSeq" id="WP_235050820.1">
    <property type="nucleotide sequence ID" value="NZ_JAKFHA010000002.1"/>
</dbReference>
<sequence>MAAARLDSDAVALAVGVRAAAAQWTGPAAAAFGAYLVSTDMSRQAASAALRLAATRLEAHAEAVAGGSA</sequence>
<comment type="caution">
    <text evidence="1">The sequence shown here is derived from an EMBL/GenBank/DDBJ whole genome shotgun (WGS) entry which is preliminary data.</text>
</comment>
<keyword evidence="2" id="KW-1185">Reference proteome</keyword>
<dbReference type="Proteomes" id="UP001165378">
    <property type="component" value="Unassembled WGS sequence"/>
</dbReference>
<accession>A0AA41PVK5</accession>
<protein>
    <submittedName>
        <fullName evidence="1">Uncharacterized protein</fullName>
    </submittedName>
</protein>
<reference evidence="1" key="1">
    <citation type="submission" date="2022-01" db="EMBL/GenBank/DDBJ databases">
        <title>Genome-Based Taxonomic Classification of the Phylum Actinobacteria.</title>
        <authorList>
            <person name="Gao Y."/>
        </authorList>
    </citation>
    <scope>NUCLEOTIDE SEQUENCE</scope>
    <source>
        <strain evidence="1">KLBMP 8922</strain>
    </source>
</reference>
<gene>
    <name evidence="1" type="ORF">LZ495_05545</name>
</gene>
<evidence type="ECO:0000313" key="2">
    <source>
        <dbReference type="Proteomes" id="UP001165378"/>
    </source>
</evidence>
<organism evidence="1 2">
    <name type="scientific">Yinghuangia soli</name>
    <dbReference type="NCBI Taxonomy" id="2908204"/>
    <lineage>
        <taxon>Bacteria</taxon>
        <taxon>Bacillati</taxon>
        <taxon>Actinomycetota</taxon>
        <taxon>Actinomycetes</taxon>
        <taxon>Kitasatosporales</taxon>
        <taxon>Streptomycetaceae</taxon>
        <taxon>Yinghuangia</taxon>
    </lineage>
</organism>
<dbReference type="EMBL" id="JAKFHA010000002">
    <property type="protein sequence ID" value="MCF2526684.1"/>
    <property type="molecule type" value="Genomic_DNA"/>
</dbReference>
<dbReference type="AlphaFoldDB" id="A0AA41PVK5"/>
<proteinExistence type="predicted"/>
<evidence type="ECO:0000313" key="1">
    <source>
        <dbReference type="EMBL" id="MCF2526684.1"/>
    </source>
</evidence>